<dbReference type="InterPro" id="IPR009057">
    <property type="entry name" value="Homeodomain-like_sf"/>
</dbReference>
<keyword evidence="6" id="KW-1185">Reference proteome</keyword>
<organism evidence="5 6">
    <name type="scientific">Candidatus Methylospira mobilis</name>
    <dbReference type="NCBI Taxonomy" id="1808979"/>
    <lineage>
        <taxon>Bacteria</taxon>
        <taxon>Pseudomonadati</taxon>
        <taxon>Pseudomonadota</taxon>
        <taxon>Gammaproteobacteria</taxon>
        <taxon>Methylococcales</taxon>
        <taxon>Methylococcaceae</taxon>
        <taxon>Candidatus Methylospira</taxon>
    </lineage>
</organism>
<dbReference type="FunCoup" id="A0A5Q0BQ20">
    <property type="interactions" value="54"/>
</dbReference>
<evidence type="ECO:0000313" key="6">
    <source>
        <dbReference type="Proteomes" id="UP000325755"/>
    </source>
</evidence>
<dbReference type="InterPro" id="IPR032783">
    <property type="entry name" value="AraC_lig"/>
</dbReference>
<dbReference type="SUPFAM" id="SSF46689">
    <property type="entry name" value="Homeodomain-like"/>
    <property type="match status" value="2"/>
</dbReference>
<name>A0A5Q0BQ20_9GAMM</name>
<dbReference type="Proteomes" id="UP000325755">
    <property type="component" value="Chromosome"/>
</dbReference>
<evidence type="ECO:0000259" key="4">
    <source>
        <dbReference type="PROSITE" id="PS01124"/>
    </source>
</evidence>
<dbReference type="GO" id="GO:0003700">
    <property type="term" value="F:DNA-binding transcription factor activity"/>
    <property type="evidence" value="ECO:0007669"/>
    <property type="project" value="InterPro"/>
</dbReference>
<feature type="domain" description="HTH araC/xylS-type" evidence="4">
    <location>
        <begin position="200"/>
        <end position="297"/>
    </location>
</feature>
<dbReference type="OrthoDB" id="6670788at2"/>
<dbReference type="PANTHER" id="PTHR11019:SF159">
    <property type="entry name" value="TRANSCRIPTIONAL REGULATOR-RELATED"/>
    <property type="match status" value="1"/>
</dbReference>
<dbReference type="Gene3D" id="1.10.10.60">
    <property type="entry name" value="Homeodomain-like"/>
    <property type="match status" value="1"/>
</dbReference>
<gene>
    <name evidence="5" type="ORF">F6R98_17325</name>
</gene>
<dbReference type="GO" id="GO:0043565">
    <property type="term" value="F:sequence-specific DNA binding"/>
    <property type="evidence" value="ECO:0007669"/>
    <property type="project" value="InterPro"/>
</dbReference>
<accession>A0A5Q0BQ20</accession>
<dbReference type="SMART" id="SM00342">
    <property type="entry name" value="HTH_ARAC"/>
    <property type="match status" value="1"/>
</dbReference>
<proteinExistence type="predicted"/>
<dbReference type="Pfam" id="PF12852">
    <property type="entry name" value="Cupin_6"/>
    <property type="match status" value="1"/>
</dbReference>
<dbReference type="AlphaFoldDB" id="A0A5Q0BQ20"/>
<evidence type="ECO:0000256" key="3">
    <source>
        <dbReference type="ARBA" id="ARBA00023163"/>
    </source>
</evidence>
<keyword evidence="2" id="KW-0238">DNA-binding</keyword>
<evidence type="ECO:0000256" key="2">
    <source>
        <dbReference type="ARBA" id="ARBA00023125"/>
    </source>
</evidence>
<dbReference type="Pfam" id="PF12833">
    <property type="entry name" value="HTH_18"/>
    <property type="match status" value="1"/>
</dbReference>
<evidence type="ECO:0000256" key="1">
    <source>
        <dbReference type="ARBA" id="ARBA00023015"/>
    </source>
</evidence>
<sequence length="313" mass="35208">MNLETDRLLNWLVGNLDLETSVFHVGQYCGPWHASTSGRMQASFHIVLRGHCFLHMERCEPIALGSREAVFLLRDLPHSLTPDSAPGALFAPIPMQPMQPVHPDGASLACGFFSLRGLAGKLLAESFPDYLILRTDSDALRAIVPLFDLILAEADRDMKTPSPLIERLTELLFFYLVRDMTRRKDIVAGLWTVASRPQFAPLVDQLLRDPARSWSVEDMARMTHMSRASFFKHFVDSCGLPPAQFLLLLRMNIAARRLRNGETVTLAAERVGYQSPAAFTRAFTKIIGEPPGAYQRARRVKRMDGSMPVRYNQ</sequence>
<dbReference type="InParanoid" id="A0A5Q0BQ20"/>
<dbReference type="PANTHER" id="PTHR11019">
    <property type="entry name" value="HTH-TYPE TRANSCRIPTIONAL REGULATOR NIMR"/>
    <property type="match status" value="1"/>
</dbReference>
<evidence type="ECO:0000313" key="5">
    <source>
        <dbReference type="EMBL" id="QFY44178.1"/>
    </source>
</evidence>
<dbReference type="EMBL" id="CP044205">
    <property type="protein sequence ID" value="QFY44178.1"/>
    <property type="molecule type" value="Genomic_DNA"/>
</dbReference>
<dbReference type="KEGG" id="mmob:F6R98_17325"/>
<keyword evidence="3" id="KW-0804">Transcription</keyword>
<protein>
    <submittedName>
        <fullName evidence="5">AraC family transcriptional regulator</fullName>
    </submittedName>
</protein>
<dbReference type="RefSeq" id="WP_153250147.1">
    <property type="nucleotide sequence ID" value="NZ_CP044205.1"/>
</dbReference>
<reference evidence="5 6" key="1">
    <citation type="submission" date="2019-09" db="EMBL/GenBank/DDBJ databases">
        <title>Ecophysiology of the spiral-shaped methanotroph Methylospira mobilis as revealed by the complete genome sequence.</title>
        <authorList>
            <person name="Oshkin I.Y."/>
            <person name="Dedysh S.N."/>
            <person name="Miroshnikov K."/>
            <person name="Danilova O.V."/>
            <person name="Hakobyan A."/>
            <person name="Liesack W."/>
        </authorList>
    </citation>
    <scope>NUCLEOTIDE SEQUENCE [LARGE SCALE GENOMIC DNA]</scope>
    <source>
        <strain evidence="5 6">Shm1</strain>
    </source>
</reference>
<dbReference type="InterPro" id="IPR018060">
    <property type="entry name" value="HTH_AraC"/>
</dbReference>
<keyword evidence="1" id="KW-0805">Transcription regulation</keyword>
<dbReference type="PROSITE" id="PS01124">
    <property type="entry name" value="HTH_ARAC_FAMILY_2"/>
    <property type="match status" value="1"/>
</dbReference>